<dbReference type="GO" id="GO:0000917">
    <property type="term" value="P:division septum assembly"/>
    <property type="evidence" value="ECO:0007669"/>
    <property type="project" value="UniProtKB-KW"/>
</dbReference>
<dbReference type="PANTHER" id="PTHR34108:SF1">
    <property type="entry name" value="SEPTUM SITE-DETERMINING PROTEIN MINC"/>
    <property type="match status" value="1"/>
</dbReference>
<keyword evidence="2" id="KW-0717">Septation</keyword>
<evidence type="ECO:0000256" key="1">
    <source>
        <dbReference type="ARBA" id="ARBA00022618"/>
    </source>
</evidence>
<dbReference type="Gene3D" id="2.160.20.70">
    <property type="match status" value="1"/>
</dbReference>
<dbReference type="STRING" id="276.THFILI_09765"/>
<comment type="caution">
    <text evidence="5">The sequence shown here is derived from an EMBL/GenBank/DDBJ whole genome shotgun (WGS) entry which is preliminary data.</text>
</comment>
<reference evidence="5 6" key="1">
    <citation type="journal article" date="2015" name="Genome Announc.">
        <title>Draft Genome Sequence of the Thermophile Thermus filiformis ATCC 43280, Producer of Carotenoid-(Di)glucoside-Branched Fatty Acid (Di)esters and Source of Hyperthermostable Enzymes of Biotechnological Interest.</title>
        <authorList>
            <person name="Mandelli F."/>
            <person name="Oliveira Ramires B."/>
            <person name="Couger M.B."/>
            <person name="Paixao D.A."/>
            <person name="Camilo C.M."/>
            <person name="Polikarpov I."/>
            <person name="Prade R."/>
            <person name="Riano-Pachon D.M."/>
            <person name="Squina F.M."/>
        </authorList>
    </citation>
    <scope>NUCLEOTIDE SEQUENCE [LARGE SCALE GENOMIC DNA]</scope>
    <source>
        <strain evidence="5 6">ATCC 43280</strain>
    </source>
</reference>
<proteinExistence type="predicted"/>
<dbReference type="OrthoDB" id="9790810at2"/>
<organism evidence="5 6">
    <name type="scientific">Thermus filiformis</name>
    <dbReference type="NCBI Taxonomy" id="276"/>
    <lineage>
        <taxon>Bacteria</taxon>
        <taxon>Thermotogati</taxon>
        <taxon>Deinococcota</taxon>
        <taxon>Deinococci</taxon>
        <taxon>Thermales</taxon>
        <taxon>Thermaceae</taxon>
        <taxon>Thermus</taxon>
    </lineage>
</organism>
<sequence>MRLRATKNALSLRLDGGETPEEVARLSLPEGLPLEVEVAGPVSQEVLEALLRLGRPLRLVPPRREKPVPTTLVVDHTLRAGQRVESPGTVVVLGDVNPGAEVVAGGDVIVVGKLRGLAHAGALGDEERAIWALSLEAKQLRIAHHLAQAPEEAGNPRGPERARVVEGRIILEAWTRRLP</sequence>
<evidence type="ECO:0000256" key="2">
    <source>
        <dbReference type="ARBA" id="ARBA00023210"/>
    </source>
</evidence>
<dbReference type="Proteomes" id="UP000030364">
    <property type="component" value="Unassembled WGS sequence"/>
</dbReference>
<evidence type="ECO:0000256" key="3">
    <source>
        <dbReference type="ARBA" id="ARBA00023306"/>
    </source>
</evidence>
<dbReference type="InterPro" id="IPR005526">
    <property type="entry name" value="Septum_form_inhib_MinC_C"/>
</dbReference>
<protein>
    <submittedName>
        <fullName evidence="5">Septum site-determining protein MinC</fullName>
    </submittedName>
</protein>
<dbReference type="PANTHER" id="PTHR34108">
    <property type="entry name" value="SEPTUM SITE-DETERMINING PROTEIN MINC"/>
    <property type="match status" value="1"/>
</dbReference>
<keyword evidence="6" id="KW-1185">Reference proteome</keyword>
<dbReference type="AlphaFoldDB" id="A0A0A2WNI4"/>
<dbReference type="EMBL" id="JPSL02000040">
    <property type="protein sequence ID" value="KGQ21711.1"/>
    <property type="molecule type" value="Genomic_DNA"/>
</dbReference>
<keyword evidence="3" id="KW-0131">Cell cycle</keyword>
<keyword evidence="1" id="KW-0132">Cell division</keyword>
<dbReference type="Pfam" id="PF03775">
    <property type="entry name" value="MinC_C"/>
    <property type="match status" value="1"/>
</dbReference>
<dbReference type="RefSeq" id="WP_038064908.1">
    <property type="nucleotide sequence ID" value="NZ_JPSL02000040.1"/>
</dbReference>
<evidence type="ECO:0000313" key="6">
    <source>
        <dbReference type="Proteomes" id="UP000030364"/>
    </source>
</evidence>
<dbReference type="GO" id="GO:0000902">
    <property type="term" value="P:cell morphogenesis"/>
    <property type="evidence" value="ECO:0007669"/>
    <property type="project" value="InterPro"/>
</dbReference>
<dbReference type="InterPro" id="IPR036145">
    <property type="entry name" value="MinC_C_sf"/>
</dbReference>
<gene>
    <name evidence="5" type="ORF">THFILI_09765</name>
</gene>
<dbReference type="SUPFAM" id="SSF63848">
    <property type="entry name" value="Cell-division inhibitor MinC, C-terminal domain"/>
    <property type="match status" value="1"/>
</dbReference>
<evidence type="ECO:0000313" key="5">
    <source>
        <dbReference type="EMBL" id="KGQ21711.1"/>
    </source>
</evidence>
<dbReference type="GO" id="GO:1901891">
    <property type="term" value="P:regulation of cell septum assembly"/>
    <property type="evidence" value="ECO:0007669"/>
    <property type="project" value="InterPro"/>
</dbReference>
<dbReference type="NCBIfam" id="TIGR01222">
    <property type="entry name" value="minC"/>
    <property type="match status" value="1"/>
</dbReference>
<dbReference type="InterPro" id="IPR016098">
    <property type="entry name" value="CAP/MinC_C"/>
</dbReference>
<name>A0A0A2WNI4_THEFI</name>
<feature type="domain" description="Septum formation inhibitor MinC C-terminal" evidence="4">
    <location>
        <begin position="73"/>
        <end position="170"/>
    </location>
</feature>
<dbReference type="PATRIC" id="fig|276.5.peg.1478"/>
<accession>A0A0A2WNI4</accession>
<dbReference type="InterPro" id="IPR013033">
    <property type="entry name" value="MinC"/>
</dbReference>
<evidence type="ECO:0000259" key="4">
    <source>
        <dbReference type="Pfam" id="PF03775"/>
    </source>
</evidence>